<accession>A0ABQ4N1S0</accession>
<dbReference type="Proteomes" id="UP000680304">
    <property type="component" value="Unassembled WGS sequence"/>
</dbReference>
<protein>
    <recommendedName>
        <fullName evidence="1">YqbQ/XkdQ domain-containing protein</fullName>
    </recommendedName>
</protein>
<name>A0ABQ4N1S0_9BACL</name>
<comment type="caution">
    <text evidence="2">The sequence shown here is derived from an EMBL/GenBank/DDBJ whole genome shotgun (WGS) entry which is preliminary data.</text>
</comment>
<dbReference type="Pfam" id="PF24032">
    <property type="entry name" value="YQBQ"/>
    <property type="match status" value="1"/>
</dbReference>
<dbReference type="InterPro" id="IPR056937">
    <property type="entry name" value="YqbQ/XkdQ"/>
</dbReference>
<evidence type="ECO:0000313" key="3">
    <source>
        <dbReference type="Proteomes" id="UP000680304"/>
    </source>
</evidence>
<gene>
    <name evidence="2" type="ORF">PACILC2_06940</name>
</gene>
<reference evidence="2 3" key="1">
    <citation type="submission" date="2021-04" db="EMBL/GenBank/DDBJ databases">
        <title>Draft genome sequence of Paenibacillus cisolokensis, LC2-13A.</title>
        <authorList>
            <person name="Uke A."/>
            <person name="Chhe C."/>
            <person name="Baramee S."/>
            <person name="Kosugi A."/>
        </authorList>
    </citation>
    <scope>NUCLEOTIDE SEQUENCE [LARGE SCALE GENOMIC DNA]</scope>
    <source>
        <strain evidence="2 3">LC2-13A</strain>
    </source>
</reference>
<keyword evidence="3" id="KW-1185">Reference proteome</keyword>
<sequence>MLEVLLDNKNGNVWDISDIVGGVQWKTTRIGGPGSLDFTLVKPRFADNDAFVYRNGDIVRVRKDGRNVFYGYIFAIESGADETVKMKAYDQIRYLHASDTYVLTNVKASDVVRRIAKDFKLSLGYIADTVYSIPTLVEDGKKLLDIIYKTLDLTLINKGLNFVLYDDFGRLTLRNVEDMLVDFYIGEGSLMHGYSFKTSIDQDTYNKIVLYQDNRETGKRDLYVARDSANMARWGILQLYQSVDEKQNAAQIQKLLDTLAKLKIGRRSRSRSRRSAICGSGRAAMCVF</sequence>
<proteinExistence type="predicted"/>
<organism evidence="2 3">
    <name type="scientific">Paenibacillus cisolokensis</name>
    <dbReference type="NCBI Taxonomy" id="1658519"/>
    <lineage>
        <taxon>Bacteria</taxon>
        <taxon>Bacillati</taxon>
        <taxon>Bacillota</taxon>
        <taxon>Bacilli</taxon>
        <taxon>Bacillales</taxon>
        <taxon>Paenibacillaceae</taxon>
        <taxon>Paenibacillus</taxon>
    </lineage>
</organism>
<evidence type="ECO:0000259" key="1">
    <source>
        <dbReference type="Pfam" id="PF24032"/>
    </source>
</evidence>
<evidence type="ECO:0000313" key="2">
    <source>
        <dbReference type="EMBL" id="GIQ62126.1"/>
    </source>
</evidence>
<feature type="domain" description="YqbQ/XkdQ" evidence="1">
    <location>
        <begin position="23"/>
        <end position="263"/>
    </location>
</feature>
<dbReference type="EMBL" id="BOVJ01000020">
    <property type="protein sequence ID" value="GIQ62126.1"/>
    <property type="molecule type" value="Genomic_DNA"/>
</dbReference>
<dbReference type="SUPFAM" id="SSF69279">
    <property type="entry name" value="Phage tail proteins"/>
    <property type="match status" value="1"/>
</dbReference>